<keyword evidence="4" id="KW-0813">Transport</keyword>
<keyword evidence="7" id="KW-0812">Transmembrane</keyword>
<comment type="caution">
    <text evidence="10">The sequence shown here is derived from an EMBL/GenBank/DDBJ whole genome shotgun (WGS) entry which is preliminary data.</text>
</comment>
<evidence type="ECO:0000256" key="6">
    <source>
        <dbReference type="SAM" id="MobiDB-lite"/>
    </source>
</evidence>
<evidence type="ECO:0000256" key="4">
    <source>
        <dbReference type="ARBA" id="ARBA00022892"/>
    </source>
</evidence>
<feature type="compositionally biased region" description="Acidic residues" evidence="6">
    <location>
        <begin position="314"/>
        <end position="324"/>
    </location>
</feature>
<proteinExistence type="inferred from homology"/>
<evidence type="ECO:0000259" key="8">
    <source>
        <dbReference type="Pfam" id="PF07970"/>
    </source>
</evidence>
<dbReference type="GO" id="GO:0031267">
    <property type="term" value="F:small GTPase binding"/>
    <property type="evidence" value="ECO:0007669"/>
    <property type="project" value="TreeGrafter"/>
</dbReference>
<sequence length="1240" mass="141503">MKRLNRKKTIDIVKELDAFPKVPESYVVTSAFGGTVSLIVFILMALLTISEFLVYQDSWMKYEYEIDTDFTSKLKIKIDITVAMKCERVGADVLDIAGTVIASKELKYDPVSFEPSPQNKMWYQILEQIQNRLQEERSLQDVLFKSALKGYFSDPVPRNDSASESQDACRIHGHIHVSKVAGNFHITLGKPIDTIRGHAHFAALIKKEENMLFQYFITVVPTKLHTSDVSVDMHQFSVTERERVVSQEKGSHGVSGIFIKYKLSPLMVKLKEIMEPLDCQSELTPVSQSSEVNMVPEGSTDVLRDEGEPVLKEQDEDTELDSLELDATLSGRVDREDHTEVQQEEGPGEQAQGDGNTSCDSGTASIDDARTPPAVHDSVVESLPAVIDGELGCSDFEEPAGVVPESEGGAQNEVEESSPSVLNGTDDFSSTEFDAFNGPTELNRTPLTPTPAAEGEELPDIVSVPQNSQSNSNMNPYDTDCSRKLLCEIQRSLSQESLLDELEDELLNSQSEGVRKGSPLNGLQKDQRSMALFEKCVQYKYSQQEKAIKRLLDENKKHQELILGICSEKDNMRDELKKRMETEKQHLCTIKKFESRVEELMKELKDSRDKLVHQDQAAKNAIQQMQREIAYRLEQANKKCEEARQEKETMVMKYVRGEKEALDLRREKEQLEKKLREATAEVDKQARRGNSLAQDKGRLQQLYDAKENEVTRLSRELEKVKEEINSHVIKVKWAQNKLKSETDAHKETKDKLRETTAKLTQAKEETEQIRKNCQDMIRTYQESEEIKSNELDAKLRETKGELEKQKQEQTDQLEMHKAKIKELEDLKRTFKEGMDELTTLRTKVKCLEDERPRWEDELCKYREIINRQKAEIQNQREKLTAITRLEEQHQRDDQEIASLREEVENLNSQITDLQRDIEGSRTREAELLGFTEKLSSKNAQLQSENNSLQAQLDRLNNSFRELHSKLEETERSLSEMTDRLKREEQQRQEEVLALQTERTSLLTETSQLKTRVEELRDELVTQKRKQAANIKDLTKQLIQARKKLEHVENGGCDREGSSMGSRSSSSGSLNARGSSMDDRSPENQSGSSVVVVDSFPEVDKAVLVERIVRLQKAHARKNEKIEFMEDHIKQLVEEIRKKTKIIQSYVLREESGALSSEASDFNKAHLSRRGGIMASLYTSHPADSGLTLDLSLEINRKLQAVLEDTLLKNITLKENLQTLGSEIERLIKQQRVPDDTAGRK</sequence>
<dbReference type="Gene3D" id="1.10.287.1490">
    <property type="match status" value="1"/>
</dbReference>
<dbReference type="GO" id="GO:0033116">
    <property type="term" value="C:endoplasmic reticulum-Golgi intermediate compartment membrane"/>
    <property type="evidence" value="ECO:0007669"/>
    <property type="project" value="UniProtKB-SubCell"/>
</dbReference>
<evidence type="ECO:0000259" key="9">
    <source>
        <dbReference type="Pfam" id="PF13850"/>
    </source>
</evidence>
<feature type="compositionally biased region" description="Low complexity" evidence="6">
    <location>
        <begin position="1057"/>
        <end position="1074"/>
    </location>
</feature>
<feature type="region of interest" description="Disordered" evidence="6">
    <location>
        <begin position="391"/>
        <end position="457"/>
    </location>
</feature>
<comment type="subcellular location">
    <subcellularLocation>
        <location evidence="1">Endoplasmic reticulum-Golgi intermediate compartment membrane</location>
        <topology evidence="1">Multi-pass membrane protein</topology>
    </subcellularLocation>
    <subcellularLocation>
        <location evidence="2">Golgi apparatus membrane</location>
        <topology evidence="2">Multi-pass membrane protein</topology>
    </subcellularLocation>
</comment>
<dbReference type="OrthoDB" id="5583482at2759"/>
<feature type="region of interest" description="Disordered" evidence="6">
    <location>
        <begin position="283"/>
        <end position="375"/>
    </location>
</feature>
<dbReference type="Proteomes" id="UP000281406">
    <property type="component" value="Unassembled WGS sequence"/>
</dbReference>
<keyword evidence="4" id="KW-0931">ER-Golgi transport</keyword>
<dbReference type="EMBL" id="RJVU01067793">
    <property type="protein sequence ID" value="ROI81873.1"/>
    <property type="molecule type" value="Genomic_DNA"/>
</dbReference>
<comment type="similarity">
    <text evidence="3">Belongs to the ERGIC family.</text>
</comment>
<feature type="coiled-coil region" evidence="5">
    <location>
        <begin position="1107"/>
        <end position="1141"/>
    </location>
</feature>
<feature type="region of interest" description="Disordered" evidence="6">
    <location>
        <begin position="1048"/>
        <end position="1088"/>
    </location>
</feature>
<dbReference type="PANTHER" id="PTHR18911:SF5">
    <property type="entry name" value="COILED-COIL DOMAIN-CONTAINING PROTEIN 186"/>
    <property type="match status" value="1"/>
</dbReference>
<evidence type="ECO:0000256" key="3">
    <source>
        <dbReference type="ARBA" id="ARBA00005648"/>
    </source>
</evidence>
<feature type="compositionally biased region" description="Polar residues" evidence="6">
    <location>
        <begin position="283"/>
        <end position="292"/>
    </location>
</feature>
<dbReference type="InterPro" id="IPR039542">
    <property type="entry name" value="Erv_N"/>
</dbReference>
<dbReference type="PANTHER" id="PTHR18911">
    <property type="entry name" value="CTCL TUMOR ANTIGEN HD-CL-01"/>
    <property type="match status" value="1"/>
</dbReference>
<gene>
    <name evidence="10" type="ORF">DPX16_22108</name>
</gene>
<dbReference type="Pfam" id="PF13850">
    <property type="entry name" value="ERGIC_N"/>
    <property type="match status" value="1"/>
</dbReference>
<name>A0A3N0XNE3_ANAGA</name>
<feature type="compositionally biased region" description="Basic and acidic residues" evidence="6">
    <location>
        <begin position="332"/>
        <end position="341"/>
    </location>
</feature>
<keyword evidence="7" id="KW-1133">Transmembrane helix</keyword>
<dbReference type="GO" id="GO:0000139">
    <property type="term" value="C:Golgi membrane"/>
    <property type="evidence" value="ECO:0007669"/>
    <property type="project" value="UniProtKB-SubCell"/>
</dbReference>
<keyword evidence="11" id="KW-1185">Reference proteome</keyword>
<evidence type="ECO:0000313" key="11">
    <source>
        <dbReference type="Proteomes" id="UP000281406"/>
    </source>
</evidence>
<evidence type="ECO:0000256" key="2">
    <source>
        <dbReference type="ARBA" id="ARBA00004653"/>
    </source>
</evidence>
<feature type="domain" description="Endoplasmic reticulum vesicle transporter C-terminal" evidence="8">
    <location>
        <begin position="206"/>
        <end position="273"/>
    </location>
</feature>
<dbReference type="AlphaFoldDB" id="A0A3N0XNE3"/>
<accession>A0A3N0XNE3</accession>
<evidence type="ECO:0000256" key="7">
    <source>
        <dbReference type="SAM" id="Phobius"/>
    </source>
</evidence>
<dbReference type="GO" id="GO:0005802">
    <property type="term" value="C:trans-Golgi network"/>
    <property type="evidence" value="ECO:0007669"/>
    <property type="project" value="TreeGrafter"/>
</dbReference>
<keyword evidence="5" id="KW-0175">Coiled coil</keyword>
<organism evidence="10 11">
    <name type="scientific">Anabarilius grahami</name>
    <name type="common">Kanglang fish</name>
    <name type="synonym">Barilius grahami</name>
    <dbReference type="NCBI Taxonomy" id="495550"/>
    <lineage>
        <taxon>Eukaryota</taxon>
        <taxon>Metazoa</taxon>
        <taxon>Chordata</taxon>
        <taxon>Craniata</taxon>
        <taxon>Vertebrata</taxon>
        <taxon>Euteleostomi</taxon>
        <taxon>Actinopterygii</taxon>
        <taxon>Neopterygii</taxon>
        <taxon>Teleostei</taxon>
        <taxon>Ostariophysi</taxon>
        <taxon>Cypriniformes</taxon>
        <taxon>Xenocyprididae</taxon>
        <taxon>Xenocypridinae</taxon>
        <taxon>Xenocypridinae incertae sedis</taxon>
        <taxon>Anabarilius</taxon>
    </lineage>
</organism>
<keyword evidence="7" id="KW-0472">Membrane</keyword>
<feature type="transmembrane region" description="Helical" evidence="7">
    <location>
        <begin position="26"/>
        <end position="47"/>
    </location>
</feature>
<feature type="domain" description="Endoplasmic reticulum vesicle transporter N-terminal" evidence="9">
    <location>
        <begin position="13"/>
        <end position="99"/>
    </location>
</feature>
<protein>
    <submittedName>
        <fullName evidence="10">Coiled-coil domain-containing protein 186</fullName>
    </submittedName>
</protein>
<evidence type="ECO:0000256" key="1">
    <source>
        <dbReference type="ARBA" id="ARBA00004457"/>
    </source>
</evidence>
<feature type="compositionally biased region" description="Polar residues" evidence="6">
    <location>
        <begin position="417"/>
        <end position="432"/>
    </location>
</feature>
<evidence type="ECO:0000313" key="10">
    <source>
        <dbReference type="EMBL" id="ROI81873.1"/>
    </source>
</evidence>
<dbReference type="GO" id="GO:0016192">
    <property type="term" value="P:vesicle-mediated transport"/>
    <property type="evidence" value="ECO:0007669"/>
    <property type="project" value="UniProtKB-KW"/>
</dbReference>
<dbReference type="GO" id="GO:0099518">
    <property type="term" value="P:vesicle cytoskeletal trafficking"/>
    <property type="evidence" value="ECO:0007669"/>
    <property type="project" value="TreeGrafter"/>
</dbReference>
<evidence type="ECO:0000256" key="5">
    <source>
        <dbReference type="SAM" id="Coils"/>
    </source>
</evidence>
<reference evidence="10 11" key="1">
    <citation type="submission" date="2018-10" db="EMBL/GenBank/DDBJ databases">
        <title>Genome assembly for a Yunnan-Guizhou Plateau 3E fish, Anabarilius grahami (Regan), and its evolutionary and genetic applications.</title>
        <authorList>
            <person name="Jiang W."/>
        </authorList>
    </citation>
    <scope>NUCLEOTIDE SEQUENCE [LARGE SCALE GENOMIC DNA]</scope>
    <source>
        <strain evidence="10">AG-KIZ</strain>
        <tissue evidence="10">Muscle</tissue>
    </source>
</reference>
<dbReference type="Pfam" id="PF07970">
    <property type="entry name" value="COPIIcoated_ERV"/>
    <property type="match status" value="1"/>
</dbReference>
<dbReference type="InterPro" id="IPR038830">
    <property type="entry name" value="CCDC186"/>
</dbReference>
<feature type="compositionally biased region" description="Basic and acidic residues" evidence="6">
    <location>
        <begin position="302"/>
        <end position="313"/>
    </location>
</feature>
<dbReference type="InterPro" id="IPR012936">
    <property type="entry name" value="Erv_C"/>
</dbReference>